<organism evidence="1">
    <name type="scientific">Arundo donax</name>
    <name type="common">Giant reed</name>
    <name type="synonym">Donax arundinaceus</name>
    <dbReference type="NCBI Taxonomy" id="35708"/>
    <lineage>
        <taxon>Eukaryota</taxon>
        <taxon>Viridiplantae</taxon>
        <taxon>Streptophyta</taxon>
        <taxon>Embryophyta</taxon>
        <taxon>Tracheophyta</taxon>
        <taxon>Spermatophyta</taxon>
        <taxon>Magnoliopsida</taxon>
        <taxon>Liliopsida</taxon>
        <taxon>Poales</taxon>
        <taxon>Poaceae</taxon>
        <taxon>PACMAD clade</taxon>
        <taxon>Arundinoideae</taxon>
        <taxon>Arundineae</taxon>
        <taxon>Arundo</taxon>
    </lineage>
</organism>
<reference evidence="1" key="2">
    <citation type="journal article" date="2015" name="Data Brief">
        <title>Shoot transcriptome of the giant reed, Arundo donax.</title>
        <authorList>
            <person name="Barrero R.A."/>
            <person name="Guerrero F.D."/>
            <person name="Moolhuijzen P."/>
            <person name="Goolsby J.A."/>
            <person name="Tidwell J."/>
            <person name="Bellgard S.E."/>
            <person name="Bellgard M.I."/>
        </authorList>
    </citation>
    <scope>NUCLEOTIDE SEQUENCE</scope>
    <source>
        <tissue evidence="1">Shoot tissue taken approximately 20 cm above the soil surface</tissue>
    </source>
</reference>
<sequence length="55" mass="6197">MAWNGMPRQLNSNGAGHPAALDLKMERNGSNRNCNERYTRRWCDPPTIRPGIASN</sequence>
<proteinExistence type="predicted"/>
<dbReference type="AlphaFoldDB" id="A0A0A9FD33"/>
<evidence type="ECO:0000313" key="1">
    <source>
        <dbReference type="EMBL" id="JAE10960.1"/>
    </source>
</evidence>
<dbReference type="EMBL" id="GBRH01186936">
    <property type="protein sequence ID" value="JAE10960.1"/>
    <property type="molecule type" value="Transcribed_RNA"/>
</dbReference>
<accession>A0A0A9FD33</accession>
<reference evidence="1" key="1">
    <citation type="submission" date="2014-09" db="EMBL/GenBank/DDBJ databases">
        <authorList>
            <person name="Magalhaes I.L.F."/>
            <person name="Oliveira U."/>
            <person name="Santos F.R."/>
            <person name="Vidigal T.H.D.A."/>
            <person name="Brescovit A.D."/>
            <person name="Santos A.J."/>
        </authorList>
    </citation>
    <scope>NUCLEOTIDE SEQUENCE</scope>
    <source>
        <tissue evidence="1">Shoot tissue taken approximately 20 cm above the soil surface</tissue>
    </source>
</reference>
<name>A0A0A9FD33_ARUDO</name>
<protein>
    <submittedName>
        <fullName evidence="1">Uncharacterized protein</fullName>
    </submittedName>
</protein>